<reference evidence="2" key="1">
    <citation type="journal article" date="2014" name="Front. Microbiol.">
        <title>High frequency of phylogenetically diverse reductive dehalogenase-homologous genes in deep subseafloor sedimentary metagenomes.</title>
        <authorList>
            <person name="Kawai M."/>
            <person name="Futagami T."/>
            <person name="Toyoda A."/>
            <person name="Takaki Y."/>
            <person name="Nishi S."/>
            <person name="Hori S."/>
            <person name="Arai W."/>
            <person name="Tsubouchi T."/>
            <person name="Morono Y."/>
            <person name="Uchiyama I."/>
            <person name="Ito T."/>
            <person name="Fujiyama A."/>
            <person name="Inagaki F."/>
            <person name="Takami H."/>
        </authorList>
    </citation>
    <scope>NUCLEOTIDE SEQUENCE</scope>
    <source>
        <strain evidence="2">Expedition CK06-06</strain>
    </source>
</reference>
<proteinExistence type="predicted"/>
<organism evidence="2">
    <name type="scientific">marine sediment metagenome</name>
    <dbReference type="NCBI Taxonomy" id="412755"/>
    <lineage>
        <taxon>unclassified sequences</taxon>
        <taxon>metagenomes</taxon>
        <taxon>ecological metagenomes</taxon>
    </lineage>
</organism>
<keyword evidence="1" id="KW-1133">Transmembrane helix</keyword>
<sequence length="41" mass="4465">MSLTLPLRNVTRHKVRTYLIIAAITISVGLETGIAITIDSL</sequence>
<keyword evidence="1" id="KW-0812">Transmembrane</keyword>
<comment type="caution">
    <text evidence="2">The sequence shown here is derived from an EMBL/GenBank/DDBJ whole genome shotgun (WGS) entry which is preliminary data.</text>
</comment>
<protein>
    <submittedName>
        <fullName evidence="2">Uncharacterized protein</fullName>
    </submittedName>
</protein>
<accession>X1VH10</accession>
<feature type="transmembrane region" description="Helical" evidence="1">
    <location>
        <begin position="18"/>
        <end position="38"/>
    </location>
</feature>
<gene>
    <name evidence="2" type="ORF">S12H4_53205</name>
</gene>
<dbReference type="EMBL" id="BARW01033842">
    <property type="protein sequence ID" value="GAJ14041.1"/>
    <property type="molecule type" value="Genomic_DNA"/>
</dbReference>
<name>X1VH10_9ZZZZ</name>
<evidence type="ECO:0000313" key="2">
    <source>
        <dbReference type="EMBL" id="GAJ14041.1"/>
    </source>
</evidence>
<keyword evidence="1" id="KW-0472">Membrane</keyword>
<dbReference type="AlphaFoldDB" id="X1VH10"/>
<evidence type="ECO:0000256" key="1">
    <source>
        <dbReference type="SAM" id="Phobius"/>
    </source>
</evidence>